<dbReference type="AlphaFoldDB" id="A0AAN5CTN5"/>
<evidence type="ECO:0000256" key="2">
    <source>
        <dbReference type="ARBA" id="ARBA00022692"/>
    </source>
</evidence>
<accession>A0AAN5CTN5</accession>
<organism evidence="7 8">
    <name type="scientific">Pristionchus mayeri</name>
    <dbReference type="NCBI Taxonomy" id="1317129"/>
    <lineage>
        <taxon>Eukaryota</taxon>
        <taxon>Metazoa</taxon>
        <taxon>Ecdysozoa</taxon>
        <taxon>Nematoda</taxon>
        <taxon>Chromadorea</taxon>
        <taxon>Rhabditida</taxon>
        <taxon>Rhabditina</taxon>
        <taxon>Diplogasteromorpha</taxon>
        <taxon>Diplogasteroidea</taxon>
        <taxon>Neodiplogasteridae</taxon>
        <taxon>Pristionchus</taxon>
    </lineage>
</organism>
<evidence type="ECO:0000313" key="7">
    <source>
        <dbReference type="EMBL" id="GMR49867.1"/>
    </source>
</evidence>
<dbReference type="InterPro" id="IPR004299">
    <property type="entry name" value="MBOAT_fam"/>
</dbReference>
<feature type="transmembrane region" description="Helical" evidence="6">
    <location>
        <begin position="272"/>
        <end position="298"/>
    </location>
</feature>
<feature type="transmembrane region" description="Helical" evidence="6">
    <location>
        <begin position="163"/>
        <end position="183"/>
    </location>
</feature>
<evidence type="ECO:0000256" key="4">
    <source>
        <dbReference type="ARBA" id="ARBA00023136"/>
    </source>
</evidence>
<comment type="caution">
    <text evidence="7">The sequence shown here is derived from an EMBL/GenBank/DDBJ whole genome shotgun (WGS) entry which is preliminary data.</text>
</comment>
<dbReference type="GO" id="GO:0016409">
    <property type="term" value="F:palmitoyltransferase activity"/>
    <property type="evidence" value="ECO:0007669"/>
    <property type="project" value="TreeGrafter"/>
</dbReference>
<comment type="subcellular location">
    <subcellularLocation>
        <location evidence="1">Membrane</location>
        <topology evidence="1">Multi-pass membrane protein</topology>
    </subcellularLocation>
</comment>
<dbReference type="GO" id="GO:0005783">
    <property type="term" value="C:endoplasmic reticulum"/>
    <property type="evidence" value="ECO:0007669"/>
    <property type="project" value="TreeGrafter"/>
</dbReference>
<feature type="transmembrane region" description="Helical" evidence="6">
    <location>
        <begin position="136"/>
        <end position="156"/>
    </location>
</feature>
<feature type="transmembrane region" description="Helical" evidence="6">
    <location>
        <begin position="502"/>
        <end position="519"/>
    </location>
</feature>
<reference evidence="8" key="1">
    <citation type="submission" date="2022-10" db="EMBL/GenBank/DDBJ databases">
        <title>Genome assembly of Pristionchus species.</title>
        <authorList>
            <person name="Yoshida K."/>
            <person name="Sommer R.J."/>
        </authorList>
    </citation>
    <scope>NUCLEOTIDE SEQUENCE [LARGE SCALE GENOMIC DNA]</scope>
    <source>
        <strain evidence="8">RS5460</strain>
    </source>
</reference>
<dbReference type="Pfam" id="PF03062">
    <property type="entry name" value="MBOAT"/>
    <property type="match status" value="1"/>
</dbReference>
<evidence type="ECO:0000256" key="1">
    <source>
        <dbReference type="ARBA" id="ARBA00004141"/>
    </source>
</evidence>
<dbReference type="InterPro" id="IPR051085">
    <property type="entry name" value="MB_O-acyltransferase"/>
</dbReference>
<dbReference type="PANTHER" id="PTHR13285">
    <property type="entry name" value="ACYLTRANSFERASE"/>
    <property type="match status" value="1"/>
</dbReference>
<sequence>QQNRMKPREKTRSDQNDYECTTSDRFYPAPLPKWELYLSYAVWIFHSAAAFVIAYRVCIGPVHDWIQHWFRDSDYFDGWKVDVSDTEWLFYRNTIRDLILAYAVHSAIFHSTYRWLSPQYARLVQIILSTGLHIWITSPSCMAVLFVFAVVIFAMSGYFRREGIAWLFCIGFILKATEIVPFTKGSFAYYREFNMYLYGAIKILNVCIRLCRNSERPVSVELLLSISHYMTYLPYSMTLIVLYEEFTSQIEQRATNAAKMSAMSNLIFAARLAVWAIVFELLIHLIPVHALFASPFTIINGMNGYEMSSIAYVAGQYFHVKYVVIFGVPSLFARIDGLTPPPPPICISRVSRYSRMWRHFDAGLYSFLKNQVYVPLLTHPRLSSGLGRPLALVSAFLVVVAWHGTQKHYVCWVILSALELVIERVGVHMWSTYSFQSFRRRIGELWVRRLIALSMLTTVIPGIFGVFFFLGNEGVGETIFVKVLLNGIIGILRADINVVDGVPTAGLVFLHLLVLGYFFNHCCLQLEYRDRSPAKDQDHRKIE</sequence>
<keyword evidence="8" id="KW-1185">Reference proteome</keyword>
<gene>
    <name evidence="7" type="ORF">PMAYCL1PPCAC_20062</name>
</gene>
<proteinExistence type="inferred from homology"/>
<keyword evidence="4 6" id="KW-0472">Membrane</keyword>
<evidence type="ECO:0000256" key="6">
    <source>
        <dbReference type="SAM" id="Phobius"/>
    </source>
</evidence>
<dbReference type="Proteomes" id="UP001328107">
    <property type="component" value="Unassembled WGS sequence"/>
</dbReference>
<keyword evidence="3 6" id="KW-1133">Transmembrane helix</keyword>
<comment type="similarity">
    <text evidence="5">Belongs to the membrane-bound acyltransferase family. HHAT subfamily.</text>
</comment>
<feature type="transmembrane region" description="Helical" evidence="6">
    <location>
        <begin position="310"/>
        <end position="332"/>
    </location>
</feature>
<evidence type="ECO:0000256" key="3">
    <source>
        <dbReference type="ARBA" id="ARBA00022989"/>
    </source>
</evidence>
<dbReference type="EMBL" id="BTRK01000004">
    <property type="protein sequence ID" value="GMR49867.1"/>
    <property type="molecule type" value="Genomic_DNA"/>
</dbReference>
<evidence type="ECO:0000256" key="5">
    <source>
        <dbReference type="ARBA" id="ARBA00038268"/>
    </source>
</evidence>
<protein>
    <recommendedName>
        <fullName evidence="9">Hhat-2</fullName>
    </recommendedName>
</protein>
<feature type="non-terminal residue" evidence="7">
    <location>
        <position position="1"/>
    </location>
</feature>
<feature type="transmembrane region" description="Helical" evidence="6">
    <location>
        <begin position="450"/>
        <end position="470"/>
    </location>
</feature>
<keyword evidence="2 6" id="KW-0812">Transmembrane</keyword>
<evidence type="ECO:0008006" key="9">
    <source>
        <dbReference type="Google" id="ProtNLM"/>
    </source>
</evidence>
<dbReference type="GO" id="GO:0016020">
    <property type="term" value="C:membrane"/>
    <property type="evidence" value="ECO:0007669"/>
    <property type="project" value="UniProtKB-SubCell"/>
</dbReference>
<dbReference type="PANTHER" id="PTHR13285:SF18">
    <property type="entry name" value="PROTEIN-CYSTEINE N-PALMITOYLTRANSFERASE RASP"/>
    <property type="match status" value="1"/>
</dbReference>
<name>A0AAN5CTN5_9BILA</name>
<evidence type="ECO:0000313" key="8">
    <source>
        <dbReference type="Proteomes" id="UP001328107"/>
    </source>
</evidence>